<keyword evidence="5" id="KW-0539">Nucleus</keyword>
<keyword evidence="8" id="KW-1185">Reference proteome</keyword>
<dbReference type="STRING" id="69771.A0A1V6PDU5"/>
<evidence type="ECO:0000256" key="5">
    <source>
        <dbReference type="ARBA" id="ARBA00023242"/>
    </source>
</evidence>
<accession>A0A1V6PDU5</accession>
<dbReference type="Proteomes" id="UP000191522">
    <property type="component" value="Unassembled WGS sequence"/>
</dbReference>
<evidence type="ECO:0000256" key="3">
    <source>
        <dbReference type="ARBA" id="ARBA00023125"/>
    </source>
</evidence>
<evidence type="ECO:0000256" key="4">
    <source>
        <dbReference type="ARBA" id="ARBA00023163"/>
    </source>
</evidence>
<dbReference type="InterPro" id="IPR001138">
    <property type="entry name" value="Zn2Cys6_DnaBD"/>
</dbReference>
<dbReference type="GO" id="GO:0000981">
    <property type="term" value="F:DNA-binding transcription factor activity, RNA polymerase II-specific"/>
    <property type="evidence" value="ECO:0007669"/>
    <property type="project" value="InterPro"/>
</dbReference>
<proteinExistence type="predicted"/>
<reference evidence="8" key="1">
    <citation type="journal article" date="2017" name="Nat. Microbiol.">
        <title>Global analysis of biosynthetic gene clusters reveals vast potential of secondary metabolite production in Penicillium species.</title>
        <authorList>
            <person name="Nielsen J.C."/>
            <person name="Grijseels S."/>
            <person name="Prigent S."/>
            <person name="Ji B."/>
            <person name="Dainat J."/>
            <person name="Nielsen K.F."/>
            <person name="Frisvad J.C."/>
            <person name="Workman M."/>
            <person name="Nielsen J."/>
        </authorList>
    </citation>
    <scope>NUCLEOTIDE SEQUENCE [LARGE SCALE GENOMIC DNA]</scope>
    <source>
        <strain evidence="8">IBT 11843</strain>
    </source>
</reference>
<dbReference type="CDD" id="cd12148">
    <property type="entry name" value="fungal_TF_MHR"/>
    <property type="match status" value="1"/>
</dbReference>
<dbReference type="PROSITE" id="PS00463">
    <property type="entry name" value="ZN2_CY6_FUNGAL_1"/>
    <property type="match status" value="1"/>
</dbReference>
<evidence type="ECO:0000256" key="2">
    <source>
        <dbReference type="ARBA" id="ARBA00023015"/>
    </source>
</evidence>
<keyword evidence="3" id="KW-0238">DNA-binding</keyword>
<comment type="subcellular location">
    <subcellularLocation>
        <location evidence="1">Nucleus</location>
    </subcellularLocation>
</comment>
<keyword evidence="2" id="KW-0805">Transcription regulation</keyword>
<protein>
    <recommendedName>
        <fullName evidence="6">Zn(2)-C6 fungal-type domain-containing protein</fullName>
    </recommendedName>
</protein>
<dbReference type="PANTHER" id="PTHR31845:SF32">
    <property type="entry name" value="MISCELLANEOUS ZN(II)2CYS6 TRANSCRIPTION FACTOR (EUROFUNG)-RELATED"/>
    <property type="match status" value="1"/>
</dbReference>
<keyword evidence="4" id="KW-0804">Transcription</keyword>
<dbReference type="GO" id="GO:0000976">
    <property type="term" value="F:transcription cis-regulatory region binding"/>
    <property type="evidence" value="ECO:0007669"/>
    <property type="project" value="TreeGrafter"/>
</dbReference>
<evidence type="ECO:0000313" key="8">
    <source>
        <dbReference type="Proteomes" id="UP000191522"/>
    </source>
</evidence>
<evidence type="ECO:0000256" key="1">
    <source>
        <dbReference type="ARBA" id="ARBA00004123"/>
    </source>
</evidence>
<sequence length="584" mass="65295">MESSDPQSGTPAPYGRACINCSRAKSKCILLGGGNGCERCQRLKKDCRPSPTVRKRSSRSSASRTAQLEAKLDNIVSLLQTAGASSVPADWESTTAKLKSNGHGLSGPTAPVDAAVGAYASPGISSPSAAAFSPSSTEYTVHEVCSTLPISPEQAEKTLNLMRTQNLKFLPFVHIPSNLTADKLLQEKPFFWLCIMAVATPVPIERDALFRKITMLIQQKLLIEVSPSMDMLLGIMTFMSWVTYSRKPFLNFYAHVLMGLVCDLGINQPVVRELSTMQTFKCAVGLKQKIPTIRTLEERRAVLGCFLLTSSIALSMSRNDALRWNPHMEESLSVLMEAKECPEDELLVTLVKIQLVMDKVYHMRRDGDNKSYSSLYTKAFQSQLESVKSEIPQRLQQDKAVLLYLANAEIVIHEVAIETPSMPNSPEMHRLESLCICLQACKSWLDHWLAISPEHHIGISFTVFFQFSRALVSLYRLSTLEDSAWDRNMVRNTANVLEILDRILYNLKRSSRILSEPDNSDYNVYEKGVSMVTSIKQAWEPKLMEAWYPNLPSDDQFVQSGPLPDVMPMTGFDDAWMLEVFGTM</sequence>
<dbReference type="InterPro" id="IPR036864">
    <property type="entry name" value="Zn2-C6_fun-type_DNA-bd_sf"/>
</dbReference>
<feature type="domain" description="Zn(2)-C6 fungal-type" evidence="6">
    <location>
        <begin position="17"/>
        <end position="47"/>
    </location>
</feature>
<dbReference type="OrthoDB" id="1600564at2759"/>
<dbReference type="SUPFAM" id="SSF57701">
    <property type="entry name" value="Zn2/Cys6 DNA-binding domain"/>
    <property type="match status" value="1"/>
</dbReference>
<dbReference type="OMA" id="GIDEAWM"/>
<name>A0A1V6PDU5_PENDC</name>
<organism evidence="7 8">
    <name type="scientific">Penicillium decumbens</name>
    <dbReference type="NCBI Taxonomy" id="69771"/>
    <lineage>
        <taxon>Eukaryota</taxon>
        <taxon>Fungi</taxon>
        <taxon>Dikarya</taxon>
        <taxon>Ascomycota</taxon>
        <taxon>Pezizomycotina</taxon>
        <taxon>Eurotiomycetes</taxon>
        <taxon>Eurotiomycetidae</taxon>
        <taxon>Eurotiales</taxon>
        <taxon>Aspergillaceae</taxon>
        <taxon>Penicillium</taxon>
    </lineage>
</organism>
<gene>
    <name evidence="7" type="ORF">PENDEC_c008G02799</name>
</gene>
<dbReference type="InterPro" id="IPR051089">
    <property type="entry name" value="prtT"/>
</dbReference>
<dbReference type="EMBL" id="MDYL01000008">
    <property type="protein sequence ID" value="OQD75181.1"/>
    <property type="molecule type" value="Genomic_DNA"/>
</dbReference>
<comment type="caution">
    <text evidence="7">The sequence shown here is derived from an EMBL/GenBank/DDBJ whole genome shotgun (WGS) entry which is preliminary data.</text>
</comment>
<dbReference type="CDD" id="cd00067">
    <property type="entry name" value="GAL4"/>
    <property type="match status" value="1"/>
</dbReference>
<evidence type="ECO:0000313" key="7">
    <source>
        <dbReference type="EMBL" id="OQD75181.1"/>
    </source>
</evidence>
<dbReference type="Gene3D" id="4.10.240.10">
    <property type="entry name" value="Zn(2)-C6 fungal-type DNA-binding domain"/>
    <property type="match status" value="1"/>
</dbReference>
<dbReference type="GO" id="GO:0008270">
    <property type="term" value="F:zinc ion binding"/>
    <property type="evidence" value="ECO:0007669"/>
    <property type="project" value="InterPro"/>
</dbReference>
<dbReference type="AlphaFoldDB" id="A0A1V6PDU5"/>
<evidence type="ECO:0000259" key="6">
    <source>
        <dbReference type="PROSITE" id="PS00463"/>
    </source>
</evidence>
<dbReference type="GO" id="GO:0005634">
    <property type="term" value="C:nucleus"/>
    <property type="evidence" value="ECO:0007669"/>
    <property type="project" value="UniProtKB-SubCell"/>
</dbReference>
<dbReference type="PANTHER" id="PTHR31845">
    <property type="entry name" value="FINGER DOMAIN PROTEIN, PUTATIVE-RELATED"/>
    <property type="match status" value="1"/>
</dbReference>